<dbReference type="Pfam" id="PF04434">
    <property type="entry name" value="SWIM"/>
    <property type="match status" value="1"/>
</dbReference>
<dbReference type="PANTHER" id="PTHR31973:SF187">
    <property type="entry name" value="MUTATOR TRANSPOSASE MUDRA PROTEIN"/>
    <property type="match status" value="1"/>
</dbReference>
<keyword evidence="3" id="KW-0862">Zinc</keyword>
<dbReference type="PROSITE" id="PS50158">
    <property type="entry name" value="ZF_CCHC"/>
    <property type="match status" value="1"/>
</dbReference>
<feature type="compositionally biased region" description="Polar residues" evidence="5">
    <location>
        <begin position="313"/>
        <end position="343"/>
    </location>
</feature>
<feature type="region of interest" description="Disordered" evidence="5">
    <location>
        <begin position="1"/>
        <end position="57"/>
    </location>
</feature>
<accession>A0AAV0PF23</accession>
<evidence type="ECO:0000256" key="1">
    <source>
        <dbReference type="ARBA" id="ARBA00022723"/>
    </source>
</evidence>
<dbReference type="InterPro" id="IPR001878">
    <property type="entry name" value="Znf_CCHC"/>
</dbReference>
<reference evidence="8" key="1">
    <citation type="submission" date="2022-08" db="EMBL/GenBank/DDBJ databases">
        <authorList>
            <person name="Gutierrez-Valencia J."/>
        </authorList>
    </citation>
    <scope>NUCLEOTIDE SEQUENCE</scope>
</reference>
<dbReference type="Gene3D" id="4.10.60.10">
    <property type="entry name" value="Zinc finger, CCHC-type"/>
    <property type="match status" value="1"/>
</dbReference>
<protein>
    <recommendedName>
        <fullName evidence="10">SWIM-type domain-containing protein</fullName>
    </recommendedName>
</protein>
<evidence type="ECO:0000256" key="3">
    <source>
        <dbReference type="ARBA" id="ARBA00022833"/>
    </source>
</evidence>
<keyword evidence="2 4" id="KW-0863">Zinc-finger</keyword>
<proteinExistence type="predicted"/>
<gene>
    <name evidence="8" type="ORF">LITE_LOCUS38252</name>
</gene>
<evidence type="ECO:0000313" key="9">
    <source>
        <dbReference type="Proteomes" id="UP001154282"/>
    </source>
</evidence>
<dbReference type="InterPro" id="IPR036875">
    <property type="entry name" value="Znf_CCHC_sf"/>
</dbReference>
<dbReference type="PANTHER" id="PTHR31973">
    <property type="entry name" value="POLYPROTEIN, PUTATIVE-RELATED"/>
    <property type="match status" value="1"/>
</dbReference>
<organism evidence="8 9">
    <name type="scientific">Linum tenue</name>
    <dbReference type="NCBI Taxonomy" id="586396"/>
    <lineage>
        <taxon>Eukaryota</taxon>
        <taxon>Viridiplantae</taxon>
        <taxon>Streptophyta</taxon>
        <taxon>Embryophyta</taxon>
        <taxon>Tracheophyta</taxon>
        <taxon>Spermatophyta</taxon>
        <taxon>Magnoliopsida</taxon>
        <taxon>eudicotyledons</taxon>
        <taxon>Gunneridae</taxon>
        <taxon>Pentapetalae</taxon>
        <taxon>rosids</taxon>
        <taxon>fabids</taxon>
        <taxon>Malpighiales</taxon>
        <taxon>Linaceae</taxon>
        <taxon>Linum</taxon>
    </lineage>
</organism>
<comment type="caution">
    <text evidence="8">The sequence shown here is derived from an EMBL/GenBank/DDBJ whole genome shotgun (WGS) entry which is preliminary data.</text>
</comment>
<feature type="compositionally biased region" description="Acidic residues" evidence="5">
    <location>
        <begin position="1"/>
        <end position="16"/>
    </location>
</feature>
<evidence type="ECO:0000259" key="6">
    <source>
        <dbReference type="PROSITE" id="PS50158"/>
    </source>
</evidence>
<evidence type="ECO:0008006" key="10">
    <source>
        <dbReference type="Google" id="ProtNLM"/>
    </source>
</evidence>
<feature type="region of interest" description="Disordered" evidence="5">
    <location>
        <begin position="303"/>
        <end position="354"/>
    </location>
</feature>
<dbReference type="EMBL" id="CAMGYJ010000009">
    <property type="protein sequence ID" value="CAI0469659.1"/>
    <property type="molecule type" value="Genomic_DNA"/>
</dbReference>
<feature type="region of interest" description="Disordered" evidence="5">
    <location>
        <begin position="239"/>
        <end position="279"/>
    </location>
</feature>
<evidence type="ECO:0000256" key="4">
    <source>
        <dbReference type="PROSITE-ProRule" id="PRU00047"/>
    </source>
</evidence>
<sequence length="439" mass="48874">MDEFEEESEDETDEEIAPQVQIDGELQGEGAARTEHAAESVEAPHAQEERRETSQHSSYRYFMDQEPRYFCRSFLSHLPKCDSVESNICETWNGTIVKYRGMRIIDMLEGIRGYMMDRVVIKFNMLSATTDLLCPRIRKKVEKEKELARLCISKQTLNLKCEVKMGNSRYIVDLQTKTCTCGYWSLSGLPCCHAVSAITHLRKDVDDYVHPAYHVNNVREGYKVGIPCLDGRQAWPEATGYPVFPPKQRAQPGRPKKNRRKAAHELEVRPQAQGIGEEVSRRGSVIHCSKCGGEGHNARTCKAPVSNAAPERQGNTNTARRTRGSTTQPMPRPTAQPTAQNTGKRPRQGHCSKCGSATHNARTCPINQGSGIQHVRLNVDDRRTVAREMRVATAGIGVYVNETTGNTYVRMNGANGRPVGGSQPTVVDVQGSQPPVTQP</sequence>
<evidence type="ECO:0000259" key="7">
    <source>
        <dbReference type="PROSITE" id="PS50966"/>
    </source>
</evidence>
<feature type="region of interest" description="Disordered" evidence="5">
    <location>
        <begin position="415"/>
        <end position="439"/>
    </location>
</feature>
<evidence type="ECO:0000256" key="5">
    <source>
        <dbReference type="SAM" id="MobiDB-lite"/>
    </source>
</evidence>
<dbReference type="GO" id="GO:0003676">
    <property type="term" value="F:nucleic acid binding"/>
    <property type="evidence" value="ECO:0007669"/>
    <property type="project" value="InterPro"/>
</dbReference>
<dbReference type="GO" id="GO:0008270">
    <property type="term" value="F:zinc ion binding"/>
    <property type="evidence" value="ECO:0007669"/>
    <property type="project" value="UniProtKB-KW"/>
</dbReference>
<keyword evidence="9" id="KW-1185">Reference proteome</keyword>
<dbReference type="SMART" id="SM00575">
    <property type="entry name" value="ZnF_PMZ"/>
    <property type="match status" value="1"/>
</dbReference>
<keyword evidence="1" id="KW-0479">Metal-binding</keyword>
<evidence type="ECO:0000313" key="8">
    <source>
        <dbReference type="EMBL" id="CAI0469659.1"/>
    </source>
</evidence>
<dbReference type="InterPro" id="IPR007527">
    <property type="entry name" value="Znf_SWIM"/>
</dbReference>
<feature type="domain" description="SWIM-type" evidence="7">
    <location>
        <begin position="170"/>
        <end position="202"/>
    </location>
</feature>
<dbReference type="SMART" id="SM00343">
    <property type="entry name" value="ZnF_C2HC"/>
    <property type="match status" value="2"/>
</dbReference>
<feature type="domain" description="CCHC-type" evidence="6">
    <location>
        <begin position="288"/>
        <end position="302"/>
    </location>
</feature>
<dbReference type="AlphaFoldDB" id="A0AAV0PF23"/>
<feature type="compositionally biased region" description="Basic and acidic residues" evidence="5">
    <location>
        <begin position="45"/>
        <end position="54"/>
    </location>
</feature>
<feature type="compositionally biased region" description="Polar residues" evidence="5">
    <location>
        <begin position="422"/>
        <end position="439"/>
    </location>
</feature>
<dbReference type="Proteomes" id="UP001154282">
    <property type="component" value="Unassembled WGS sequence"/>
</dbReference>
<dbReference type="SUPFAM" id="SSF57756">
    <property type="entry name" value="Retrovirus zinc finger-like domains"/>
    <property type="match status" value="1"/>
</dbReference>
<name>A0AAV0PF23_9ROSI</name>
<dbReference type="PROSITE" id="PS50966">
    <property type="entry name" value="ZF_SWIM"/>
    <property type="match status" value="1"/>
</dbReference>
<dbReference type="InterPro" id="IPR006564">
    <property type="entry name" value="Znf_PMZ"/>
</dbReference>
<evidence type="ECO:0000256" key="2">
    <source>
        <dbReference type="ARBA" id="ARBA00022771"/>
    </source>
</evidence>